<keyword evidence="1" id="KW-0238">DNA-binding</keyword>
<evidence type="ECO:0000256" key="1">
    <source>
        <dbReference type="ARBA" id="ARBA00023125"/>
    </source>
</evidence>
<evidence type="ECO:0000313" key="4">
    <source>
        <dbReference type="Proteomes" id="UP000886749"/>
    </source>
</evidence>
<dbReference type="SUPFAM" id="SSF47413">
    <property type="entry name" value="lambda repressor-like DNA-binding domains"/>
    <property type="match status" value="1"/>
</dbReference>
<dbReference type="CDD" id="cd00093">
    <property type="entry name" value="HTH_XRE"/>
    <property type="match status" value="1"/>
</dbReference>
<dbReference type="SMART" id="SM00530">
    <property type="entry name" value="HTH_XRE"/>
    <property type="match status" value="1"/>
</dbReference>
<proteinExistence type="predicted"/>
<dbReference type="GO" id="GO:0003677">
    <property type="term" value="F:DNA binding"/>
    <property type="evidence" value="ECO:0007669"/>
    <property type="project" value="UniProtKB-KW"/>
</dbReference>
<dbReference type="InterPro" id="IPR001387">
    <property type="entry name" value="Cro/C1-type_HTH"/>
</dbReference>
<gene>
    <name evidence="3" type="ORF">IAB36_01565</name>
</gene>
<dbReference type="PANTHER" id="PTHR46558:SF11">
    <property type="entry name" value="HTH-TYPE TRANSCRIPTIONAL REGULATOR XRE"/>
    <property type="match status" value="1"/>
</dbReference>
<dbReference type="AlphaFoldDB" id="A0A9D1AHM6"/>
<dbReference type="Pfam" id="PF01381">
    <property type="entry name" value="HTH_3"/>
    <property type="match status" value="1"/>
</dbReference>
<dbReference type="Proteomes" id="UP000886749">
    <property type="component" value="Unassembled WGS sequence"/>
</dbReference>
<organism evidence="3 4">
    <name type="scientific">Candidatus Egerieicola pullicola</name>
    <dbReference type="NCBI Taxonomy" id="2840775"/>
    <lineage>
        <taxon>Bacteria</taxon>
        <taxon>Bacillati</taxon>
        <taxon>Bacillota</taxon>
        <taxon>Clostridia</taxon>
        <taxon>Eubacteriales</taxon>
        <taxon>Oscillospiraceae</taxon>
        <taxon>Oscillospiraceae incertae sedis</taxon>
        <taxon>Candidatus Egerieicola</taxon>
    </lineage>
</organism>
<protein>
    <submittedName>
        <fullName evidence="3">Helix-turn-helix domain-containing protein</fullName>
    </submittedName>
</protein>
<evidence type="ECO:0000313" key="3">
    <source>
        <dbReference type="EMBL" id="HIR40498.1"/>
    </source>
</evidence>
<name>A0A9D1AHM6_9FIRM</name>
<dbReference type="EMBL" id="DVGY01000039">
    <property type="protein sequence ID" value="HIR40498.1"/>
    <property type="molecule type" value="Genomic_DNA"/>
</dbReference>
<accession>A0A9D1AHM6</accession>
<dbReference type="PROSITE" id="PS50943">
    <property type="entry name" value="HTH_CROC1"/>
    <property type="match status" value="1"/>
</dbReference>
<feature type="domain" description="HTH cro/C1-type" evidence="2">
    <location>
        <begin position="9"/>
        <end position="63"/>
    </location>
</feature>
<reference evidence="3" key="2">
    <citation type="journal article" date="2021" name="PeerJ">
        <title>Extensive microbial diversity within the chicken gut microbiome revealed by metagenomics and culture.</title>
        <authorList>
            <person name="Gilroy R."/>
            <person name="Ravi A."/>
            <person name="Getino M."/>
            <person name="Pursley I."/>
            <person name="Horton D.L."/>
            <person name="Alikhan N.F."/>
            <person name="Baker D."/>
            <person name="Gharbi K."/>
            <person name="Hall N."/>
            <person name="Watson M."/>
            <person name="Adriaenssens E.M."/>
            <person name="Foster-Nyarko E."/>
            <person name="Jarju S."/>
            <person name="Secka A."/>
            <person name="Antonio M."/>
            <person name="Oren A."/>
            <person name="Chaudhuri R.R."/>
            <person name="La Ragione R."/>
            <person name="Hildebrand F."/>
            <person name="Pallen M.J."/>
        </authorList>
    </citation>
    <scope>NUCLEOTIDE SEQUENCE</scope>
    <source>
        <strain evidence="3">CHK184-25365</strain>
    </source>
</reference>
<reference evidence="3" key="1">
    <citation type="submission" date="2020-10" db="EMBL/GenBank/DDBJ databases">
        <authorList>
            <person name="Gilroy R."/>
        </authorList>
    </citation>
    <scope>NUCLEOTIDE SEQUENCE</scope>
    <source>
        <strain evidence="3">CHK184-25365</strain>
    </source>
</reference>
<dbReference type="PANTHER" id="PTHR46558">
    <property type="entry name" value="TRACRIPTIONAL REGULATORY PROTEIN-RELATED-RELATED"/>
    <property type="match status" value="1"/>
</dbReference>
<dbReference type="InterPro" id="IPR010982">
    <property type="entry name" value="Lambda_DNA-bd_dom_sf"/>
</dbReference>
<sequence length="225" mass="25594">MNSDFPRILSLLRKERGLSQKQAAAELHVSQSLLSHYEKGIRECGLDFLVRTADFYGVSCDYLLGRSPERTGATLMVDDLPEADVLGKENRMRGGSILPTLNKRLMINSLNIVFSLLERIGNTKLTKSLSLYLMMDIYLAFRMLYELNPKNLSTLFVVDKARYPYLADAQRLLQRADLSQLMVQLSKDLPQEKTLLSTEQLQANYPLFTSSLLNLIKNVEVTLEQ</sequence>
<evidence type="ECO:0000259" key="2">
    <source>
        <dbReference type="PROSITE" id="PS50943"/>
    </source>
</evidence>
<dbReference type="Gene3D" id="1.10.260.40">
    <property type="entry name" value="lambda repressor-like DNA-binding domains"/>
    <property type="match status" value="1"/>
</dbReference>
<comment type="caution">
    <text evidence="3">The sequence shown here is derived from an EMBL/GenBank/DDBJ whole genome shotgun (WGS) entry which is preliminary data.</text>
</comment>